<dbReference type="KEGG" id="qlo:115995009"/>
<dbReference type="PANTHER" id="PTHR45934:SF1">
    <property type="entry name" value="OS04G0423100 PROTEIN"/>
    <property type="match status" value="1"/>
</dbReference>
<dbReference type="OMA" id="GEMYEWQ"/>
<dbReference type="GO" id="GO:0071949">
    <property type="term" value="F:FAD binding"/>
    <property type="evidence" value="ECO:0007669"/>
    <property type="project" value="InterPro"/>
</dbReference>
<reference evidence="5 6" key="1">
    <citation type="journal article" date="2016" name="G3 (Bethesda)">
        <title>First Draft Assembly and Annotation of the Genome of a California Endemic Oak Quercus lobata Nee (Fagaceae).</title>
        <authorList>
            <person name="Sork V.L."/>
            <person name="Fitz-Gibbon S.T."/>
            <person name="Puiu D."/>
            <person name="Crepeau M."/>
            <person name="Gugger P.F."/>
            <person name="Sherman R."/>
            <person name="Stevens K."/>
            <person name="Langley C.H."/>
            <person name="Pellegrini M."/>
            <person name="Salzberg S.L."/>
        </authorList>
    </citation>
    <scope>NUCLEOTIDE SEQUENCE [LARGE SCALE GENOMIC DNA]</scope>
    <source>
        <strain evidence="5 6">cv. SW786</strain>
    </source>
</reference>
<dbReference type="OrthoDB" id="1878542at2759"/>
<organism evidence="5 6">
    <name type="scientific">Quercus lobata</name>
    <name type="common">Valley oak</name>
    <dbReference type="NCBI Taxonomy" id="97700"/>
    <lineage>
        <taxon>Eukaryota</taxon>
        <taxon>Viridiplantae</taxon>
        <taxon>Streptophyta</taxon>
        <taxon>Embryophyta</taxon>
        <taxon>Tracheophyta</taxon>
        <taxon>Spermatophyta</taxon>
        <taxon>Magnoliopsida</taxon>
        <taxon>eudicotyledons</taxon>
        <taxon>Gunneridae</taxon>
        <taxon>Pentapetalae</taxon>
        <taxon>rosids</taxon>
        <taxon>fabids</taxon>
        <taxon>Fagales</taxon>
        <taxon>Fagaceae</taxon>
        <taxon>Quercus</taxon>
    </lineage>
</organism>
<sequence>MEEHDVVIVGAGIAGLATAIALKRVGVKALVLEKSEGLRAIGAAIGLHQNAWLALEALGVAHKLTTTIPPLRKVNVTNIDTGATQQVAFPQPDKHGHESSPIHRKALLEALAEELPVDTIRFSSKLKSIVNLQAEEGSFYAIIHMENGVSIKAKALIGCDGVHSVVARWLGLTTPVNSGRWAVRGLAIFPEGHGLDVDVQQFVTIGKRAGFAALNDKEVYWFLIGQSSKGEDIPHDPEMIKKEVISNFAKNFPTSYLRVVQHSDLSTVTWAPLLFRFPWDVILGNLSKGNITVAGDAMHPMTPDLGQGGCSALEDAVVLGRHIGNLIIKNKKLVAGDQVAEALERYVKERKWRVAKLIVGSYLVGWVQQDGSGWFMKFLRDSILYRHYSRLISNDKQYDCGKLPCVSSSNNELDNDPRKIY</sequence>
<dbReference type="InParanoid" id="A0A7N2LX09"/>
<evidence type="ECO:0000256" key="3">
    <source>
        <dbReference type="ARBA" id="ARBA00024018"/>
    </source>
</evidence>
<dbReference type="Gene3D" id="3.50.50.60">
    <property type="entry name" value="FAD/NAD(P)-binding domain"/>
    <property type="match status" value="1"/>
</dbReference>
<keyword evidence="6" id="KW-1185">Reference proteome</keyword>
<dbReference type="PRINTS" id="PR00420">
    <property type="entry name" value="RNGMNOXGNASE"/>
</dbReference>
<reference evidence="5" key="2">
    <citation type="submission" date="2021-01" db="UniProtKB">
        <authorList>
            <consortium name="EnsemblPlants"/>
        </authorList>
    </citation>
    <scope>IDENTIFICATION</scope>
</reference>
<dbReference type="GO" id="GO:0004497">
    <property type="term" value="F:monooxygenase activity"/>
    <property type="evidence" value="ECO:0007669"/>
    <property type="project" value="UniProtKB-KW"/>
</dbReference>
<gene>
    <name evidence="5" type="primary">LOC115995009</name>
</gene>
<dbReference type="GeneID" id="115995009"/>
<feature type="domain" description="FAD-binding" evidence="4">
    <location>
        <begin position="4"/>
        <end position="358"/>
    </location>
</feature>
<dbReference type="Pfam" id="PF01494">
    <property type="entry name" value="FAD_binding_3"/>
    <property type="match status" value="1"/>
</dbReference>
<evidence type="ECO:0000313" key="6">
    <source>
        <dbReference type="Proteomes" id="UP000594261"/>
    </source>
</evidence>
<dbReference type="InterPro" id="IPR044560">
    <property type="entry name" value="MOase"/>
</dbReference>
<dbReference type="EnsemblPlants" id="QL06p030959:mrna">
    <property type="protein sequence ID" value="QL06p030959:mrna"/>
    <property type="gene ID" value="QL06p030959"/>
</dbReference>
<dbReference type="Gramene" id="QL06p030959:mrna">
    <property type="protein sequence ID" value="QL06p030959:mrna"/>
    <property type="gene ID" value="QL06p030959"/>
</dbReference>
<dbReference type="AlphaFoldDB" id="A0A7N2LX09"/>
<evidence type="ECO:0000256" key="2">
    <source>
        <dbReference type="ARBA" id="ARBA00023033"/>
    </source>
</evidence>
<evidence type="ECO:0000256" key="1">
    <source>
        <dbReference type="ARBA" id="ARBA00023002"/>
    </source>
</evidence>
<keyword evidence="1" id="KW-0560">Oxidoreductase</keyword>
<dbReference type="PANTHER" id="PTHR45934">
    <property type="entry name" value="FAD/NAD(P)-BINDING OXIDOREDUCTASE FAMILY PROTEIN"/>
    <property type="match status" value="1"/>
</dbReference>
<comment type="similarity">
    <text evidence="3">Belongs to the 3-hydroxybenzoate 6-hydroxylase family.</text>
</comment>
<evidence type="ECO:0000313" key="5">
    <source>
        <dbReference type="EnsemblPlants" id="QL06p030959:mrna"/>
    </source>
</evidence>
<dbReference type="RefSeq" id="XP_030975264.1">
    <property type="nucleotide sequence ID" value="XM_031119404.1"/>
</dbReference>
<dbReference type="EMBL" id="LRBV02000006">
    <property type="status" value="NOT_ANNOTATED_CDS"/>
    <property type="molecule type" value="Genomic_DNA"/>
</dbReference>
<protein>
    <recommendedName>
        <fullName evidence="4">FAD-binding domain-containing protein</fullName>
    </recommendedName>
</protein>
<dbReference type="SUPFAM" id="SSF51905">
    <property type="entry name" value="FAD/NAD(P)-binding domain"/>
    <property type="match status" value="1"/>
</dbReference>
<name>A0A7N2LX09_QUELO</name>
<dbReference type="InterPro" id="IPR036188">
    <property type="entry name" value="FAD/NAD-bd_sf"/>
</dbReference>
<evidence type="ECO:0000259" key="4">
    <source>
        <dbReference type="Pfam" id="PF01494"/>
    </source>
</evidence>
<dbReference type="Proteomes" id="UP000594261">
    <property type="component" value="Chromosome 6"/>
</dbReference>
<dbReference type="InterPro" id="IPR002938">
    <property type="entry name" value="FAD-bd"/>
</dbReference>
<keyword evidence="2" id="KW-0503">Monooxygenase</keyword>
<proteinExistence type="inferred from homology"/>
<accession>A0A7N2LX09</accession>